<dbReference type="SUPFAM" id="SSF51735">
    <property type="entry name" value="NAD(P)-binding Rossmann-fold domains"/>
    <property type="match status" value="1"/>
</dbReference>
<dbReference type="AlphaFoldDB" id="A0A4P6K179"/>
<gene>
    <name evidence="2" type="ORF">EPA93_39995</name>
</gene>
<dbReference type="Proteomes" id="UP000290365">
    <property type="component" value="Chromosome"/>
</dbReference>
<feature type="domain" description="NAD-dependent epimerase/dehydratase" evidence="1">
    <location>
        <begin position="4"/>
        <end position="248"/>
    </location>
</feature>
<dbReference type="OrthoDB" id="9803061at2"/>
<dbReference type="InterPro" id="IPR050177">
    <property type="entry name" value="Lipid_A_modif_metabolic_enz"/>
</dbReference>
<reference evidence="2 3" key="1">
    <citation type="submission" date="2019-01" db="EMBL/GenBank/DDBJ databases">
        <title>Ktedonosporobacter rubrisoli SCAWS-G2.</title>
        <authorList>
            <person name="Huang Y."/>
            <person name="Yan B."/>
        </authorList>
    </citation>
    <scope>NUCLEOTIDE SEQUENCE [LARGE SCALE GENOMIC DNA]</scope>
    <source>
        <strain evidence="2 3">SCAWS-G2</strain>
    </source>
</reference>
<dbReference type="KEGG" id="kbs:EPA93_39995"/>
<protein>
    <submittedName>
        <fullName evidence="2">NAD(P)-dependent oxidoreductase</fullName>
    </submittedName>
</protein>
<name>A0A4P6K179_KTERU</name>
<dbReference type="RefSeq" id="WP_129892890.1">
    <property type="nucleotide sequence ID" value="NZ_CP035758.1"/>
</dbReference>
<evidence type="ECO:0000313" key="3">
    <source>
        <dbReference type="Proteomes" id="UP000290365"/>
    </source>
</evidence>
<dbReference type="InterPro" id="IPR036291">
    <property type="entry name" value="NAD(P)-bd_dom_sf"/>
</dbReference>
<evidence type="ECO:0000313" key="2">
    <source>
        <dbReference type="EMBL" id="QBD81829.1"/>
    </source>
</evidence>
<dbReference type="Gene3D" id="3.40.50.720">
    <property type="entry name" value="NAD(P)-binding Rossmann-like Domain"/>
    <property type="match status" value="1"/>
</dbReference>
<dbReference type="InterPro" id="IPR001509">
    <property type="entry name" value="Epimerase_deHydtase"/>
</dbReference>
<keyword evidence="3" id="KW-1185">Reference proteome</keyword>
<dbReference type="PANTHER" id="PTHR43245">
    <property type="entry name" value="BIFUNCTIONAL POLYMYXIN RESISTANCE PROTEIN ARNA"/>
    <property type="match status" value="1"/>
</dbReference>
<proteinExistence type="predicted"/>
<evidence type="ECO:0000259" key="1">
    <source>
        <dbReference type="Pfam" id="PF01370"/>
    </source>
</evidence>
<accession>A0A4P6K179</accession>
<dbReference type="EMBL" id="CP035758">
    <property type="protein sequence ID" value="QBD81829.1"/>
    <property type="molecule type" value="Genomic_DNA"/>
</dbReference>
<dbReference type="Pfam" id="PF01370">
    <property type="entry name" value="Epimerase"/>
    <property type="match status" value="1"/>
</dbReference>
<sequence>MSTIMVTGGSGFLGTYVTQRLAERGDRVIVFDAAQPAPILAALLTPYEKQIVYVRGQILDMAAVMRCVKQYNVERIFHGAALYDPPYSLQDPAITFEVNVNGTLNVLEAARLFEVQRVVQSSSIAVYAPRQYEPINEQHPIQLPTAGNPLGPYGASKAAAEIVGLTYYSTNGVDFIALRNSAIYGYGMRYPMYIKPMIENSVRGLPTRFETGGDMQRDYTHVKDVAQAVVKALDAPSGDLTQRAFNVGSGAMHSASEVAEAVRKVLPRADIEIGAGLSELEKSDMRARGRLDLSAIRQQLKYEPEFPLEAGIRDYVAMLEQAGK</sequence>
<organism evidence="2 3">
    <name type="scientific">Ktedonosporobacter rubrisoli</name>
    <dbReference type="NCBI Taxonomy" id="2509675"/>
    <lineage>
        <taxon>Bacteria</taxon>
        <taxon>Bacillati</taxon>
        <taxon>Chloroflexota</taxon>
        <taxon>Ktedonobacteria</taxon>
        <taxon>Ktedonobacterales</taxon>
        <taxon>Ktedonosporobacteraceae</taxon>
        <taxon>Ktedonosporobacter</taxon>
    </lineage>
</organism>